<keyword evidence="1" id="KW-0812">Transmembrane</keyword>
<evidence type="ECO:0000313" key="2">
    <source>
        <dbReference type="EMBL" id="JAE05991.1"/>
    </source>
</evidence>
<dbReference type="EMBL" id="GBRH01191905">
    <property type="protein sequence ID" value="JAE05991.1"/>
    <property type="molecule type" value="Transcribed_RNA"/>
</dbReference>
<feature type="transmembrane region" description="Helical" evidence="1">
    <location>
        <begin position="24"/>
        <end position="41"/>
    </location>
</feature>
<sequence length="42" mass="5231">MQIYQGQALRKTRFRKKMIIQRSLFLRRHATCYGIFLNIWML</sequence>
<keyword evidence="1" id="KW-0472">Membrane</keyword>
<keyword evidence="1" id="KW-1133">Transmembrane helix</keyword>
<accession>A0A0A9F766</accession>
<evidence type="ECO:0000256" key="1">
    <source>
        <dbReference type="SAM" id="Phobius"/>
    </source>
</evidence>
<reference evidence="2" key="1">
    <citation type="submission" date="2014-09" db="EMBL/GenBank/DDBJ databases">
        <authorList>
            <person name="Magalhaes I.L.F."/>
            <person name="Oliveira U."/>
            <person name="Santos F.R."/>
            <person name="Vidigal T.H.D.A."/>
            <person name="Brescovit A.D."/>
            <person name="Santos A.J."/>
        </authorList>
    </citation>
    <scope>NUCLEOTIDE SEQUENCE</scope>
    <source>
        <tissue evidence="2">Shoot tissue taken approximately 20 cm above the soil surface</tissue>
    </source>
</reference>
<protein>
    <submittedName>
        <fullName evidence="2">Uncharacterized protein</fullName>
    </submittedName>
</protein>
<dbReference type="AlphaFoldDB" id="A0A0A9F766"/>
<organism evidence="2">
    <name type="scientific">Arundo donax</name>
    <name type="common">Giant reed</name>
    <name type="synonym">Donax arundinaceus</name>
    <dbReference type="NCBI Taxonomy" id="35708"/>
    <lineage>
        <taxon>Eukaryota</taxon>
        <taxon>Viridiplantae</taxon>
        <taxon>Streptophyta</taxon>
        <taxon>Embryophyta</taxon>
        <taxon>Tracheophyta</taxon>
        <taxon>Spermatophyta</taxon>
        <taxon>Magnoliopsida</taxon>
        <taxon>Liliopsida</taxon>
        <taxon>Poales</taxon>
        <taxon>Poaceae</taxon>
        <taxon>PACMAD clade</taxon>
        <taxon>Arundinoideae</taxon>
        <taxon>Arundineae</taxon>
        <taxon>Arundo</taxon>
    </lineage>
</organism>
<name>A0A0A9F766_ARUDO</name>
<reference evidence="2" key="2">
    <citation type="journal article" date="2015" name="Data Brief">
        <title>Shoot transcriptome of the giant reed, Arundo donax.</title>
        <authorList>
            <person name="Barrero R.A."/>
            <person name="Guerrero F.D."/>
            <person name="Moolhuijzen P."/>
            <person name="Goolsby J.A."/>
            <person name="Tidwell J."/>
            <person name="Bellgard S.E."/>
            <person name="Bellgard M.I."/>
        </authorList>
    </citation>
    <scope>NUCLEOTIDE SEQUENCE</scope>
    <source>
        <tissue evidence="2">Shoot tissue taken approximately 20 cm above the soil surface</tissue>
    </source>
</reference>
<proteinExistence type="predicted"/>